<dbReference type="RefSeq" id="XP_033603524.1">
    <property type="nucleotide sequence ID" value="XM_033743438.1"/>
</dbReference>
<dbReference type="InterPro" id="IPR006569">
    <property type="entry name" value="CID_dom"/>
</dbReference>
<dbReference type="Proteomes" id="UP000799437">
    <property type="component" value="Unassembled WGS sequence"/>
</dbReference>
<feature type="compositionally biased region" description="Low complexity" evidence="2">
    <location>
        <begin position="780"/>
        <end position="802"/>
    </location>
</feature>
<dbReference type="OrthoDB" id="377209at2759"/>
<feature type="domain" description="CID" evidence="3">
    <location>
        <begin position="470"/>
        <end position="646"/>
    </location>
</feature>
<dbReference type="InterPro" id="IPR000061">
    <property type="entry name" value="Surp"/>
</dbReference>
<proteinExistence type="predicted"/>
<evidence type="ECO:0000313" key="5">
    <source>
        <dbReference type="Proteomes" id="UP000799437"/>
    </source>
</evidence>
<dbReference type="GO" id="GO:0003723">
    <property type="term" value="F:RNA binding"/>
    <property type="evidence" value="ECO:0007669"/>
    <property type="project" value="UniProtKB-KW"/>
</dbReference>
<dbReference type="CDD" id="cd00590">
    <property type="entry name" value="RRM_SF"/>
    <property type="match status" value="1"/>
</dbReference>
<dbReference type="GO" id="GO:0005634">
    <property type="term" value="C:nucleus"/>
    <property type="evidence" value="ECO:0007669"/>
    <property type="project" value="TreeGrafter"/>
</dbReference>
<feature type="compositionally biased region" description="Acidic residues" evidence="2">
    <location>
        <begin position="1"/>
        <end position="10"/>
    </location>
</feature>
<evidence type="ECO:0000259" key="3">
    <source>
        <dbReference type="PROSITE" id="PS51391"/>
    </source>
</evidence>
<reference evidence="4" key="1">
    <citation type="journal article" date="2020" name="Stud. Mycol.">
        <title>101 Dothideomycetes genomes: a test case for predicting lifestyles and emergence of pathogens.</title>
        <authorList>
            <person name="Haridas S."/>
            <person name="Albert R."/>
            <person name="Binder M."/>
            <person name="Bloem J."/>
            <person name="Labutti K."/>
            <person name="Salamov A."/>
            <person name="Andreopoulos B."/>
            <person name="Baker S."/>
            <person name="Barry K."/>
            <person name="Bills G."/>
            <person name="Bluhm B."/>
            <person name="Cannon C."/>
            <person name="Castanera R."/>
            <person name="Culley D."/>
            <person name="Daum C."/>
            <person name="Ezra D."/>
            <person name="Gonzalez J."/>
            <person name="Henrissat B."/>
            <person name="Kuo A."/>
            <person name="Liang C."/>
            <person name="Lipzen A."/>
            <person name="Lutzoni F."/>
            <person name="Magnuson J."/>
            <person name="Mondo S."/>
            <person name="Nolan M."/>
            <person name="Ohm R."/>
            <person name="Pangilinan J."/>
            <person name="Park H.-J."/>
            <person name="Ramirez L."/>
            <person name="Alfaro M."/>
            <person name="Sun H."/>
            <person name="Tritt A."/>
            <person name="Yoshinaga Y."/>
            <person name="Zwiers L.-H."/>
            <person name="Turgeon B."/>
            <person name="Goodwin S."/>
            <person name="Spatafora J."/>
            <person name="Crous P."/>
            <person name="Grigoriev I."/>
        </authorList>
    </citation>
    <scope>NUCLEOTIDE SEQUENCE</scope>
    <source>
        <strain evidence="4">CBS 121739</strain>
    </source>
</reference>
<feature type="region of interest" description="Disordered" evidence="2">
    <location>
        <begin position="1"/>
        <end position="194"/>
    </location>
</feature>
<keyword evidence="1" id="KW-0694">RNA-binding</keyword>
<dbReference type="InterPro" id="IPR035967">
    <property type="entry name" value="SWAP/Surp_sf"/>
</dbReference>
<evidence type="ECO:0000313" key="4">
    <source>
        <dbReference type="EMBL" id="KAF2761073.1"/>
    </source>
</evidence>
<dbReference type="GeneID" id="54484492"/>
<dbReference type="Gene3D" id="1.10.10.790">
    <property type="entry name" value="Surp module"/>
    <property type="match status" value="1"/>
</dbReference>
<dbReference type="PANTHER" id="PTHR23140">
    <property type="entry name" value="RNA PROCESSING PROTEIN LD23810P"/>
    <property type="match status" value="1"/>
</dbReference>
<dbReference type="InterPro" id="IPR008942">
    <property type="entry name" value="ENTH_VHS"/>
</dbReference>
<gene>
    <name evidence="4" type="ORF">EJ05DRAFT_473634</name>
</gene>
<sequence>MADEKTDDAFPDITNKLSAPTKKSQYEKQKAEAEAKRLREEKETAAALKEFINDYGGPGESDPQPRATMAGRGRGGLGARLGDDELDPRGAAMGAKRHHVPRPGQARSGPGSLGPSTSFGNKKRTFWDTPKEGSRGVLQPEQSISGPVHVRAALESHEDDEDQAVATKTVEREPPKPTIRLSNIPPHTSESEIKELIPKSLTVESIRTERSGESRPMQRSAKAMIATLASNTPDKDIESALVKVQGAYLGWGYKLGVSKHLSTNALGSSTAHAPASTFLPFGAASRARDPSPPRQGSRFAPPPEERMDRGPHGRQQEAPLGPPEVQVVVPSDFRELRLIHKTLENMIIHGPEFEALLRKQPLIQRNEEWAWFWDPHSVGGVWYRWQLSNLMRQIDIDSDSDDELPSIESKGAIDLFEDSEPWCPPENDLAFMSPTKFSELIDDAAYHDTLELEDEEPKKPVAENTALSYLNPLQKARLIHLLQRLPTSTGKLRRGDIARITDFAITNASGAPEVVDIVISNILQPFALSCTTQNDYDEEQYPGIDTSIDPSNAKQIGLYAVSDILFASSASVARNSWRYRELFGDALRDRRIFETLGRLGKDLGWGVMRLNKWKRSITNVLELWDSKSVFPPEVQKHFEAAFESVTDKVKNDVDAADAADEDIQDPVAQDLEPPDDDDVDVDDDDDDLADAPSSDSDAPLDMSSDEDEPPEDAEHPEHTEPPEPVEASFVDDAAAARAQRLAAMRATLEALPPRRAPSSPPETADRNIGMDGSMDDNAAPEPVQSELPSQQEQQQQEEQSSAQPPPPTRPAFSMSLGSKPAIKMSLGAKQTADAETEPTEQETQKEQKEQKEQEAPTKRGRPRAADFL</sequence>
<feature type="compositionally biased region" description="Acidic residues" evidence="2">
    <location>
        <begin position="672"/>
        <end position="689"/>
    </location>
</feature>
<feature type="compositionally biased region" description="Low complexity" evidence="2">
    <location>
        <begin position="690"/>
        <end position="702"/>
    </location>
</feature>
<feature type="region of interest" description="Disordered" evidence="2">
    <location>
        <begin position="658"/>
        <end position="868"/>
    </location>
</feature>
<dbReference type="Gene3D" id="1.25.40.90">
    <property type="match status" value="1"/>
</dbReference>
<dbReference type="InterPro" id="IPR051485">
    <property type="entry name" value="SR-CTD_assoc_factor"/>
</dbReference>
<dbReference type="SUPFAM" id="SSF109905">
    <property type="entry name" value="Surp module (SWAP domain)"/>
    <property type="match status" value="1"/>
</dbReference>
<feature type="region of interest" description="Disordered" evidence="2">
    <location>
        <begin position="282"/>
        <end position="325"/>
    </location>
</feature>
<evidence type="ECO:0000256" key="2">
    <source>
        <dbReference type="SAM" id="MobiDB-lite"/>
    </source>
</evidence>
<feature type="compositionally biased region" description="Basic and acidic residues" evidence="2">
    <location>
        <begin position="303"/>
        <end position="315"/>
    </location>
</feature>
<dbReference type="Pfam" id="PF01805">
    <property type="entry name" value="Surp"/>
    <property type="match status" value="1"/>
</dbReference>
<dbReference type="SMART" id="SM00582">
    <property type="entry name" value="RPR"/>
    <property type="match status" value="1"/>
</dbReference>
<protein>
    <recommendedName>
        <fullName evidence="3">CID domain-containing protein</fullName>
    </recommendedName>
</protein>
<feature type="compositionally biased region" description="Basic and acidic residues" evidence="2">
    <location>
        <begin position="842"/>
        <end position="857"/>
    </location>
</feature>
<feature type="compositionally biased region" description="Basic and acidic residues" evidence="2">
    <location>
        <begin position="712"/>
        <end position="721"/>
    </location>
</feature>
<evidence type="ECO:0000256" key="1">
    <source>
        <dbReference type="ARBA" id="ARBA00022884"/>
    </source>
</evidence>
<dbReference type="GO" id="GO:0006396">
    <property type="term" value="P:RNA processing"/>
    <property type="evidence" value="ECO:0007669"/>
    <property type="project" value="InterPro"/>
</dbReference>
<organism evidence="4 5">
    <name type="scientific">Pseudovirgaria hyperparasitica</name>
    <dbReference type="NCBI Taxonomy" id="470096"/>
    <lineage>
        <taxon>Eukaryota</taxon>
        <taxon>Fungi</taxon>
        <taxon>Dikarya</taxon>
        <taxon>Ascomycota</taxon>
        <taxon>Pezizomycotina</taxon>
        <taxon>Dothideomycetes</taxon>
        <taxon>Dothideomycetes incertae sedis</taxon>
        <taxon>Acrospermales</taxon>
        <taxon>Acrospermaceae</taxon>
        <taxon>Pseudovirgaria</taxon>
    </lineage>
</organism>
<name>A0A6A6WED1_9PEZI</name>
<dbReference type="AlphaFoldDB" id="A0A6A6WED1"/>
<dbReference type="PANTHER" id="PTHR23140:SF0">
    <property type="entry name" value="U2 SNRNP-ASSOCIATED SURP MOTIF-CONTAINING PROTEIN"/>
    <property type="match status" value="1"/>
</dbReference>
<dbReference type="EMBL" id="ML996567">
    <property type="protein sequence ID" value="KAF2761073.1"/>
    <property type="molecule type" value="Genomic_DNA"/>
</dbReference>
<feature type="compositionally biased region" description="Low complexity" evidence="2">
    <location>
        <begin position="733"/>
        <end position="753"/>
    </location>
</feature>
<feature type="compositionally biased region" description="Basic and acidic residues" evidence="2">
    <location>
        <begin position="125"/>
        <end position="134"/>
    </location>
</feature>
<keyword evidence="5" id="KW-1185">Reference proteome</keyword>
<accession>A0A6A6WED1</accession>
<feature type="compositionally biased region" description="Basic and acidic residues" evidence="2">
    <location>
        <begin position="24"/>
        <end position="44"/>
    </location>
</feature>
<dbReference type="PROSITE" id="PS51391">
    <property type="entry name" value="CID"/>
    <property type="match status" value="1"/>
</dbReference>